<dbReference type="EC" id="2.7.11.1" evidence="1"/>
<sequence>MSEESEEDGPRATGPHRLDYTWKRKPLRKNPGPSNWQRNWYDGSTREYKKSFYQDHNEELAVHYMNKRYVSQVIGTQNEDTRVDENDTTAVRDNKKHLEKLQKAKPDMTIYYYKWSIADDQGMDTGDFGYFVRISYHGLLEIELEDNEFHIWRVGDEATGWWERLDYADVGGFSEPGTDEEADIVVHFYTFNNTPADHAGQRNRFFRADPQIDVYKAYSLRTAREASRLYADLRLSGPKSSSDSIQGDSSRTKQEEEGRELLVHLPPNESEKKRMSHWADVKQMTVFHPPAQGQRRITNRTHCCEAIVDWDMSSMHHMNWEKRLISPLGGRSELRWDEGQHRDWLRMRLESTSDSQQQKTEFWVEFEENREEERRLWVYSTKLRKWYTVESRRKVQIVNHVRAEMTVRKNMKYPPDQRWDAVESGFDGRMIVKPSIREPTTERYDDLNDAFGMETSPREVYINKIVNGMGEDDKNLFTDCIHYSFRYLGGVETWFLYLAYEDGGSLSSLLRSHLIEVESNRNRIRAAPPDQPRQDVRVYLPEIFLWCVFERLVRACYALRKDEMALRKHKGLVHHDLKPSNILLRKRPGPHYQDVHNIKRNKRDRPAGRPDSPIQYEPTRSGDRAYPIPILADLEFCYALDHGQILNVIGTPGFIAPEQYGPYPASPLRTDIFQIGCVLYSLMRNHPSGLTARTPGDREISFGRVRVPTDQPEFVSLDPPDFDVRGSIFYQQNHHSFGNMYSQNLMRLVDWCLEKHASDRPDISHLLREGAGEEDGGCRCTSLVCG</sequence>
<dbReference type="SMART" id="SM00220">
    <property type="entry name" value="S_TKc"/>
    <property type="match status" value="1"/>
</dbReference>
<feature type="region of interest" description="Disordered" evidence="9">
    <location>
        <begin position="585"/>
        <end position="621"/>
    </location>
</feature>
<evidence type="ECO:0000256" key="7">
    <source>
        <dbReference type="ARBA" id="ARBA00047899"/>
    </source>
</evidence>
<dbReference type="PROSITE" id="PS00108">
    <property type="entry name" value="PROTEIN_KINASE_ST"/>
    <property type="match status" value="1"/>
</dbReference>
<keyword evidence="3" id="KW-0808">Transferase</keyword>
<feature type="compositionally biased region" description="Basic and acidic residues" evidence="9">
    <location>
        <begin position="250"/>
        <end position="262"/>
    </location>
</feature>
<protein>
    <recommendedName>
        <fullName evidence="1">non-specific serine/threonine protein kinase</fullName>
        <ecNumber evidence="1">2.7.11.1</ecNumber>
    </recommendedName>
</protein>
<dbReference type="Proteomes" id="UP001280581">
    <property type="component" value="Unassembled WGS sequence"/>
</dbReference>
<evidence type="ECO:0000259" key="10">
    <source>
        <dbReference type="PROSITE" id="PS50011"/>
    </source>
</evidence>
<gene>
    <name evidence="11" type="ORF">GRF29_164g1535759</name>
</gene>
<evidence type="ECO:0000256" key="4">
    <source>
        <dbReference type="ARBA" id="ARBA00022741"/>
    </source>
</evidence>
<dbReference type="InterPro" id="IPR050660">
    <property type="entry name" value="NEK_Ser/Thr_kinase"/>
</dbReference>
<dbReference type="PROSITE" id="PS50011">
    <property type="entry name" value="PROTEIN_KINASE_DOM"/>
    <property type="match status" value="1"/>
</dbReference>
<dbReference type="PANTHER" id="PTHR43671:SF98">
    <property type="entry name" value="SERINE_THREONINE-PROTEIN KINASE NEK11"/>
    <property type="match status" value="1"/>
</dbReference>
<keyword evidence="2" id="KW-0723">Serine/threonine-protein kinase</keyword>
<keyword evidence="5" id="KW-0418">Kinase</keyword>
<comment type="caution">
    <text evidence="11">The sequence shown here is derived from an EMBL/GenBank/DDBJ whole genome shotgun (WGS) entry which is preliminary data.</text>
</comment>
<dbReference type="PANTHER" id="PTHR43671">
    <property type="entry name" value="SERINE/THREONINE-PROTEIN KINASE NEK"/>
    <property type="match status" value="1"/>
</dbReference>
<feature type="region of interest" description="Disordered" evidence="9">
    <location>
        <begin position="1"/>
        <end position="34"/>
    </location>
</feature>
<dbReference type="EMBL" id="WVTA01000015">
    <property type="protein sequence ID" value="KAK3202053.1"/>
    <property type="molecule type" value="Genomic_DNA"/>
</dbReference>
<feature type="compositionally biased region" description="Low complexity" evidence="9">
    <location>
        <begin position="240"/>
        <end position="249"/>
    </location>
</feature>
<dbReference type="SUPFAM" id="SSF56112">
    <property type="entry name" value="Protein kinase-like (PK-like)"/>
    <property type="match status" value="1"/>
</dbReference>
<evidence type="ECO:0000256" key="6">
    <source>
        <dbReference type="ARBA" id="ARBA00022840"/>
    </source>
</evidence>
<dbReference type="GO" id="GO:0005524">
    <property type="term" value="F:ATP binding"/>
    <property type="evidence" value="ECO:0007669"/>
    <property type="project" value="UniProtKB-KW"/>
</dbReference>
<accession>A0AAN6LPJ1</accession>
<evidence type="ECO:0000256" key="5">
    <source>
        <dbReference type="ARBA" id="ARBA00022777"/>
    </source>
</evidence>
<dbReference type="AlphaFoldDB" id="A0AAN6LPJ1"/>
<evidence type="ECO:0000256" key="2">
    <source>
        <dbReference type="ARBA" id="ARBA00022527"/>
    </source>
</evidence>
<keyword evidence="4" id="KW-0547">Nucleotide-binding</keyword>
<dbReference type="InterPro" id="IPR008271">
    <property type="entry name" value="Ser/Thr_kinase_AS"/>
</dbReference>
<organism evidence="11 12">
    <name type="scientific">Pseudopithomyces chartarum</name>
    <dbReference type="NCBI Taxonomy" id="1892770"/>
    <lineage>
        <taxon>Eukaryota</taxon>
        <taxon>Fungi</taxon>
        <taxon>Dikarya</taxon>
        <taxon>Ascomycota</taxon>
        <taxon>Pezizomycotina</taxon>
        <taxon>Dothideomycetes</taxon>
        <taxon>Pleosporomycetidae</taxon>
        <taxon>Pleosporales</taxon>
        <taxon>Massarineae</taxon>
        <taxon>Didymosphaeriaceae</taxon>
        <taxon>Pseudopithomyces</taxon>
    </lineage>
</organism>
<name>A0AAN6LPJ1_9PLEO</name>
<comment type="catalytic activity">
    <reaction evidence="7">
        <text>L-threonyl-[protein] + ATP = O-phospho-L-threonyl-[protein] + ADP + H(+)</text>
        <dbReference type="Rhea" id="RHEA:46608"/>
        <dbReference type="Rhea" id="RHEA-COMP:11060"/>
        <dbReference type="Rhea" id="RHEA-COMP:11605"/>
        <dbReference type="ChEBI" id="CHEBI:15378"/>
        <dbReference type="ChEBI" id="CHEBI:30013"/>
        <dbReference type="ChEBI" id="CHEBI:30616"/>
        <dbReference type="ChEBI" id="CHEBI:61977"/>
        <dbReference type="ChEBI" id="CHEBI:456216"/>
        <dbReference type="EC" id="2.7.11.1"/>
    </reaction>
</comment>
<dbReference type="InterPro" id="IPR011009">
    <property type="entry name" value="Kinase-like_dom_sf"/>
</dbReference>
<comment type="catalytic activity">
    <reaction evidence="8">
        <text>L-seryl-[protein] + ATP = O-phospho-L-seryl-[protein] + ADP + H(+)</text>
        <dbReference type="Rhea" id="RHEA:17989"/>
        <dbReference type="Rhea" id="RHEA-COMP:9863"/>
        <dbReference type="Rhea" id="RHEA-COMP:11604"/>
        <dbReference type="ChEBI" id="CHEBI:15378"/>
        <dbReference type="ChEBI" id="CHEBI:29999"/>
        <dbReference type="ChEBI" id="CHEBI:30616"/>
        <dbReference type="ChEBI" id="CHEBI:83421"/>
        <dbReference type="ChEBI" id="CHEBI:456216"/>
        <dbReference type="EC" id="2.7.11.1"/>
    </reaction>
</comment>
<evidence type="ECO:0000313" key="12">
    <source>
        <dbReference type="Proteomes" id="UP001280581"/>
    </source>
</evidence>
<dbReference type="GO" id="GO:0004674">
    <property type="term" value="F:protein serine/threonine kinase activity"/>
    <property type="evidence" value="ECO:0007669"/>
    <property type="project" value="UniProtKB-KW"/>
</dbReference>
<dbReference type="InterPro" id="IPR000719">
    <property type="entry name" value="Prot_kinase_dom"/>
</dbReference>
<evidence type="ECO:0000256" key="3">
    <source>
        <dbReference type="ARBA" id="ARBA00022679"/>
    </source>
</evidence>
<evidence type="ECO:0000256" key="1">
    <source>
        <dbReference type="ARBA" id="ARBA00012513"/>
    </source>
</evidence>
<dbReference type="Pfam" id="PF00069">
    <property type="entry name" value="Pkinase"/>
    <property type="match status" value="1"/>
</dbReference>
<feature type="region of interest" description="Disordered" evidence="9">
    <location>
        <begin position="236"/>
        <end position="272"/>
    </location>
</feature>
<reference evidence="11 12" key="1">
    <citation type="submission" date="2021-02" db="EMBL/GenBank/DDBJ databases">
        <title>Genome assembly of Pseudopithomyces chartarum.</title>
        <authorList>
            <person name="Jauregui R."/>
            <person name="Singh J."/>
            <person name="Voisey C."/>
        </authorList>
    </citation>
    <scope>NUCLEOTIDE SEQUENCE [LARGE SCALE GENOMIC DNA]</scope>
    <source>
        <strain evidence="11 12">AGR01</strain>
    </source>
</reference>
<keyword evidence="12" id="KW-1185">Reference proteome</keyword>
<evidence type="ECO:0000256" key="9">
    <source>
        <dbReference type="SAM" id="MobiDB-lite"/>
    </source>
</evidence>
<proteinExistence type="predicted"/>
<feature type="domain" description="Protein kinase" evidence="10">
    <location>
        <begin position="392"/>
        <end position="784"/>
    </location>
</feature>
<dbReference type="Gene3D" id="1.10.510.10">
    <property type="entry name" value="Transferase(Phosphotransferase) domain 1"/>
    <property type="match status" value="1"/>
</dbReference>
<evidence type="ECO:0000256" key="8">
    <source>
        <dbReference type="ARBA" id="ARBA00048679"/>
    </source>
</evidence>
<keyword evidence="6" id="KW-0067">ATP-binding</keyword>
<evidence type="ECO:0000313" key="11">
    <source>
        <dbReference type="EMBL" id="KAK3202053.1"/>
    </source>
</evidence>